<name>A0ABD1Q5B2_9LAMI</name>
<comment type="caution">
    <text evidence="1">The sequence shown here is derived from an EMBL/GenBank/DDBJ whole genome shotgun (WGS) entry which is preliminary data.</text>
</comment>
<dbReference type="Proteomes" id="UP001604336">
    <property type="component" value="Unassembled WGS sequence"/>
</dbReference>
<sequence>MVSSETIISRRTIVLMTEMEKASTTVRTPIDDLIGEKTCSYHNVLGRSTLIDLGAITHTKFLYIKFSTDYGISTIKENQSESSSCYTKAMRKFVDCGVHVIDVDGRDSKGWMTNLMMKERCA</sequence>
<keyword evidence="2" id="KW-1185">Reference proteome</keyword>
<proteinExistence type="predicted"/>
<reference evidence="2" key="1">
    <citation type="submission" date="2024-07" db="EMBL/GenBank/DDBJ databases">
        <title>Two chromosome-level genome assemblies of Korean endemic species Abeliophyllum distichum and Forsythia ovata (Oleaceae).</title>
        <authorList>
            <person name="Jang H."/>
        </authorList>
    </citation>
    <scope>NUCLEOTIDE SEQUENCE [LARGE SCALE GENOMIC DNA]</scope>
</reference>
<dbReference type="AlphaFoldDB" id="A0ABD1Q5B2"/>
<organism evidence="1 2">
    <name type="scientific">Abeliophyllum distichum</name>
    <dbReference type="NCBI Taxonomy" id="126358"/>
    <lineage>
        <taxon>Eukaryota</taxon>
        <taxon>Viridiplantae</taxon>
        <taxon>Streptophyta</taxon>
        <taxon>Embryophyta</taxon>
        <taxon>Tracheophyta</taxon>
        <taxon>Spermatophyta</taxon>
        <taxon>Magnoliopsida</taxon>
        <taxon>eudicotyledons</taxon>
        <taxon>Gunneridae</taxon>
        <taxon>Pentapetalae</taxon>
        <taxon>asterids</taxon>
        <taxon>lamiids</taxon>
        <taxon>Lamiales</taxon>
        <taxon>Oleaceae</taxon>
        <taxon>Forsythieae</taxon>
        <taxon>Abeliophyllum</taxon>
    </lineage>
</organism>
<gene>
    <name evidence="1" type="ORF">Adt_39516</name>
</gene>
<dbReference type="EMBL" id="JBFOLK010000012">
    <property type="protein sequence ID" value="KAL2471380.1"/>
    <property type="molecule type" value="Genomic_DNA"/>
</dbReference>
<protein>
    <submittedName>
        <fullName evidence="1">Uncharacterized protein</fullName>
    </submittedName>
</protein>
<accession>A0ABD1Q5B2</accession>
<evidence type="ECO:0000313" key="2">
    <source>
        <dbReference type="Proteomes" id="UP001604336"/>
    </source>
</evidence>
<evidence type="ECO:0000313" key="1">
    <source>
        <dbReference type="EMBL" id="KAL2471380.1"/>
    </source>
</evidence>